<protein>
    <recommendedName>
        <fullName evidence="6">CWH43-like N-terminal domain-containing protein</fullName>
    </recommendedName>
</protein>
<evidence type="ECO:0000256" key="5">
    <source>
        <dbReference type="SAM" id="Phobius"/>
    </source>
</evidence>
<feature type="transmembrane region" description="Helical" evidence="5">
    <location>
        <begin position="9"/>
        <end position="33"/>
    </location>
</feature>
<evidence type="ECO:0000313" key="8">
    <source>
        <dbReference type="Proteomes" id="UP000191672"/>
    </source>
</evidence>
<keyword evidence="3 5" id="KW-1133">Transmembrane helix</keyword>
<feature type="transmembrane region" description="Helical" evidence="5">
    <location>
        <begin position="156"/>
        <end position="177"/>
    </location>
</feature>
<name>A0A1V6Q4W1_9EURO</name>
<dbReference type="EMBL" id="MDYN01000013">
    <property type="protein sequence ID" value="OQD84288.1"/>
    <property type="molecule type" value="Genomic_DNA"/>
</dbReference>
<dbReference type="PANTHER" id="PTHR21324">
    <property type="entry name" value="FASTING-INDUCIBLE INTEGRAL MEMBRANE PROTEIN TM6P1-RELATED"/>
    <property type="match status" value="1"/>
</dbReference>
<accession>A0A1V6Q4W1</accession>
<evidence type="ECO:0000256" key="3">
    <source>
        <dbReference type="ARBA" id="ARBA00022989"/>
    </source>
</evidence>
<dbReference type="AlphaFoldDB" id="A0A1V6Q4W1"/>
<reference evidence="8" key="1">
    <citation type="journal article" date="2017" name="Nat. Microbiol.">
        <title>Global analysis of biosynthetic gene clusters reveals vast potential of secondary metabolite production in Penicillium species.</title>
        <authorList>
            <person name="Nielsen J.C."/>
            <person name="Grijseels S."/>
            <person name="Prigent S."/>
            <person name="Ji B."/>
            <person name="Dainat J."/>
            <person name="Nielsen K.F."/>
            <person name="Frisvad J.C."/>
            <person name="Workman M."/>
            <person name="Nielsen J."/>
        </authorList>
    </citation>
    <scope>NUCLEOTIDE SEQUENCE [LARGE SCALE GENOMIC DNA]</scope>
    <source>
        <strain evidence="8">IBT 31811</strain>
    </source>
</reference>
<dbReference type="STRING" id="416450.A0A1V6Q4W1"/>
<dbReference type="GO" id="GO:0012505">
    <property type="term" value="C:endomembrane system"/>
    <property type="evidence" value="ECO:0007669"/>
    <property type="project" value="UniProtKB-SubCell"/>
</dbReference>
<dbReference type="InterPro" id="IPR019402">
    <property type="entry name" value="CWH43_N"/>
</dbReference>
<keyword evidence="2 5" id="KW-0812">Transmembrane</keyword>
<evidence type="ECO:0000313" key="7">
    <source>
        <dbReference type="EMBL" id="OQD84288.1"/>
    </source>
</evidence>
<dbReference type="Pfam" id="PF10277">
    <property type="entry name" value="Frag1"/>
    <property type="match status" value="1"/>
</dbReference>
<dbReference type="InterPro" id="IPR050911">
    <property type="entry name" value="DRAM/TMEM150_Autophagy_Mod"/>
</dbReference>
<keyword evidence="8" id="KW-1185">Reference proteome</keyword>
<comment type="caution">
    <text evidence="7">The sequence shown here is derived from an EMBL/GenBank/DDBJ whole genome shotgun (WGS) entry which is preliminary data.</text>
</comment>
<evidence type="ECO:0000259" key="6">
    <source>
        <dbReference type="Pfam" id="PF10277"/>
    </source>
</evidence>
<evidence type="ECO:0000256" key="1">
    <source>
        <dbReference type="ARBA" id="ARBA00004127"/>
    </source>
</evidence>
<keyword evidence="4 5" id="KW-0472">Membrane</keyword>
<organism evidence="7 8">
    <name type="scientific">Penicillium antarcticum</name>
    <dbReference type="NCBI Taxonomy" id="416450"/>
    <lineage>
        <taxon>Eukaryota</taxon>
        <taxon>Fungi</taxon>
        <taxon>Dikarya</taxon>
        <taxon>Ascomycota</taxon>
        <taxon>Pezizomycotina</taxon>
        <taxon>Eurotiomycetes</taxon>
        <taxon>Eurotiomycetidae</taxon>
        <taxon>Eurotiales</taxon>
        <taxon>Aspergillaceae</taxon>
        <taxon>Penicillium</taxon>
    </lineage>
</organism>
<dbReference type="GO" id="GO:0005886">
    <property type="term" value="C:plasma membrane"/>
    <property type="evidence" value="ECO:0007669"/>
    <property type="project" value="TreeGrafter"/>
</dbReference>
<dbReference type="PANTHER" id="PTHR21324:SF2">
    <property type="entry name" value="EG:22E5.9 PROTEIN"/>
    <property type="match status" value="1"/>
</dbReference>
<comment type="subcellular location">
    <subcellularLocation>
        <location evidence="1">Endomembrane system</location>
        <topology evidence="1">Multi-pass membrane protein</topology>
    </subcellularLocation>
</comment>
<feature type="transmembrane region" description="Helical" evidence="5">
    <location>
        <begin position="124"/>
        <end position="144"/>
    </location>
</feature>
<feature type="transmembrane region" description="Helical" evidence="5">
    <location>
        <begin position="93"/>
        <end position="112"/>
    </location>
</feature>
<feature type="transmembrane region" description="Helical" evidence="5">
    <location>
        <begin position="197"/>
        <end position="216"/>
    </location>
</feature>
<feature type="transmembrane region" description="Helical" evidence="5">
    <location>
        <begin position="61"/>
        <end position="81"/>
    </location>
</feature>
<evidence type="ECO:0000256" key="2">
    <source>
        <dbReference type="ARBA" id="ARBA00022692"/>
    </source>
</evidence>
<gene>
    <name evidence="7" type="ORF">PENANT_c013G06202</name>
</gene>
<sequence length="238" mass="26834">MSLISPPPWVFPTISASTWLAMLLAMLGHWTMIGEPRYGLMKPGQNIPFISDIGAQELKPLFMIGCITTVLLLNLSFYQFIQNKGYVNKLCTHASFFFTVLGSTGLILLSVFDNIDHHLTHDVFVTIFIVGYLISAALMCLDYVHLGISHALREPMIFTSFVIKLSFIIVELSLVIVFRVTEAIHYNQNNMAATLEWVIAFVFTGYILSFIVDLLPSTQKQLHVEKGYEQLEMAMAHP</sequence>
<proteinExistence type="predicted"/>
<feature type="domain" description="CWH43-like N-terminal" evidence="6">
    <location>
        <begin position="9"/>
        <end position="215"/>
    </location>
</feature>
<dbReference type="Proteomes" id="UP000191672">
    <property type="component" value="Unassembled WGS sequence"/>
</dbReference>
<evidence type="ECO:0000256" key="4">
    <source>
        <dbReference type="ARBA" id="ARBA00023136"/>
    </source>
</evidence>